<reference evidence="2" key="2">
    <citation type="submission" date="2020-09" db="EMBL/GenBank/DDBJ databases">
        <authorList>
            <person name="Sun Q."/>
            <person name="Ohkuma M."/>
        </authorList>
    </citation>
    <scope>NUCLEOTIDE SEQUENCE</scope>
    <source>
        <strain evidence="2">JCM 4122</strain>
    </source>
</reference>
<reference evidence="2" key="1">
    <citation type="journal article" date="2014" name="Int. J. Syst. Evol. Microbiol.">
        <title>Complete genome sequence of Corynebacterium casei LMG S-19264T (=DSM 44701T), isolated from a smear-ripened cheese.</title>
        <authorList>
            <consortium name="US DOE Joint Genome Institute (JGI-PGF)"/>
            <person name="Walter F."/>
            <person name="Albersmeier A."/>
            <person name="Kalinowski J."/>
            <person name="Ruckert C."/>
        </authorList>
    </citation>
    <scope>NUCLEOTIDE SEQUENCE</scope>
    <source>
        <strain evidence="2">JCM 4122</strain>
    </source>
</reference>
<protein>
    <submittedName>
        <fullName evidence="2">Uncharacterized protein</fullName>
    </submittedName>
</protein>
<dbReference type="RefSeq" id="WP_268983023.1">
    <property type="nucleotide sequence ID" value="NZ_BNBE01000001.1"/>
</dbReference>
<comment type="caution">
    <text evidence="2">The sequence shown here is derived from an EMBL/GenBank/DDBJ whole genome shotgun (WGS) entry which is preliminary data.</text>
</comment>
<gene>
    <name evidence="2" type="ORF">GCM10017667_37920</name>
</gene>
<dbReference type="Proteomes" id="UP000632849">
    <property type="component" value="Unassembled WGS sequence"/>
</dbReference>
<name>A0A919BP96_STRFL</name>
<dbReference type="AlphaFoldDB" id="A0A919BP96"/>
<evidence type="ECO:0000313" key="3">
    <source>
        <dbReference type="Proteomes" id="UP000632849"/>
    </source>
</evidence>
<evidence type="ECO:0000313" key="2">
    <source>
        <dbReference type="EMBL" id="GHG02543.1"/>
    </source>
</evidence>
<keyword evidence="3" id="KW-1185">Reference proteome</keyword>
<dbReference type="EMBL" id="BNBE01000001">
    <property type="protein sequence ID" value="GHG02543.1"/>
    <property type="molecule type" value="Genomic_DNA"/>
</dbReference>
<organism evidence="2 3">
    <name type="scientific">Streptomyces filamentosus</name>
    <name type="common">Streptomyces roseosporus</name>
    <dbReference type="NCBI Taxonomy" id="67294"/>
    <lineage>
        <taxon>Bacteria</taxon>
        <taxon>Bacillati</taxon>
        <taxon>Actinomycetota</taxon>
        <taxon>Actinomycetes</taxon>
        <taxon>Kitasatosporales</taxon>
        <taxon>Streptomycetaceae</taxon>
        <taxon>Streptomyces</taxon>
    </lineage>
</organism>
<accession>A0A919BP96</accession>
<sequence>MSMEMKPLRPLPVAVEADGETLADMGVADPPHEPDVVPPPDETT</sequence>
<evidence type="ECO:0000256" key="1">
    <source>
        <dbReference type="SAM" id="MobiDB-lite"/>
    </source>
</evidence>
<proteinExistence type="predicted"/>
<feature type="region of interest" description="Disordered" evidence="1">
    <location>
        <begin position="1"/>
        <end position="44"/>
    </location>
</feature>